<evidence type="ECO:0000313" key="2">
    <source>
        <dbReference type="Proteomes" id="UP001164743"/>
    </source>
</evidence>
<reference evidence="1" key="1">
    <citation type="submission" date="2022-10" db="EMBL/GenBank/DDBJ databases">
        <title>Puccinia triticina Genome sequencing and assembly.</title>
        <authorList>
            <person name="Li C."/>
        </authorList>
    </citation>
    <scope>NUCLEOTIDE SEQUENCE</scope>
    <source>
        <strain evidence="1">Pt15</strain>
    </source>
</reference>
<proteinExistence type="predicted"/>
<dbReference type="GeneID" id="77811649"/>
<dbReference type="EMBL" id="CP110427">
    <property type="protein sequence ID" value="WAQ86449.1"/>
    <property type="molecule type" value="Genomic_DNA"/>
</dbReference>
<dbReference type="RefSeq" id="XP_053022004.1">
    <property type="nucleotide sequence ID" value="XM_053170754.1"/>
</dbReference>
<name>A0ABY7CMQ3_9BASI</name>
<organism evidence="1 2">
    <name type="scientific">Puccinia triticina</name>
    <dbReference type="NCBI Taxonomy" id="208348"/>
    <lineage>
        <taxon>Eukaryota</taxon>
        <taxon>Fungi</taxon>
        <taxon>Dikarya</taxon>
        <taxon>Basidiomycota</taxon>
        <taxon>Pucciniomycotina</taxon>
        <taxon>Pucciniomycetes</taxon>
        <taxon>Pucciniales</taxon>
        <taxon>Pucciniaceae</taxon>
        <taxon>Puccinia</taxon>
    </lineage>
</organism>
<gene>
    <name evidence="1" type="ORF">PtA15_7A175</name>
</gene>
<keyword evidence="2" id="KW-1185">Reference proteome</keyword>
<evidence type="ECO:0000313" key="1">
    <source>
        <dbReference type="EMBL" id="WAQ86449.1"/>
    </source>
</evidence>
<dbReference type="Proteomes" id="UP001164743">
    <property type="component" value="Chromosome 7A"/>
</dbReference>
<sequence>MAKVFTKSKSPEHRFVALDPPRIILELLHPAAEPALNNQHFLGLPSHLETPANGKV</sequence>
<accession>A0ABY7CMQ3</accession>
<protein>
    <submittedName>
        <fullName evidence="1">Uncharacterized protein</fullName>
    </submittedName>
</protein>